<keyword evidence="4" id="KW-0067">ATP-binding</keyword>
<sequence>MKVSTAEPFQIIYSLFEHQYLGYLFESYMVQLNAKEELTYAYQNVSSMNIKEFSKGIDEVDIELVKLMDAIQQDAILKKFNPKKLKPFDYFTKVYGEKPDLALQAAIEEYLNKYRASILPKLIGKRFFVMSNDGIPMGQEVNVLDEPAKVYLNFDRKEDHTIYFPVIKCKGEKVRLQHVGAQILCDSPAFLLSENSLYHFEPYVDAKKLKPFLDKNNIRIDRKIEKTYFRKFVGPLVAQFNVFGHGEGFNIVEEQATAKPILLLTESGGGKIAKDLFSQGQDDDVTSSKITFDLSFAYGDKTFRFDSFAANSYVNVEEKDDAWIFHKMKRDLAFEKQIIEKIKSLGQNLIHGRKALPKSEAFSWLQLNADALKEAGIDVKQAPDAKKEYFLGVSSIEVNIVENNDWFDIKTKVRFGSFELPILKLRELVLANIREFRLPDGKIAVIPEEWFIRYHELFTLSDLGDEDELILKKHHIAMVQNLDEDGLANTVIGRKLENLQHFDEIKSYDVPKEFQGELRPYQKAGYDWLCFLRDFNLGGCLADDMGLGKTVMTLAFLQSLKSDGVKHPTLLVMPTSLLYNWQKEAERFTPELKVLVHSGTLRTKDTGHFGEYDLILTSYGVLRLDIDFIEKFRFEYVILDESQAIKNPASNISKAVRLLNCKNRLILTGTPLENNTMDLWSQMTFVNPGLLGSQSYFKDKYQQPIEKKQDEAATKRLYSKIKPFMLRRHKSQVATELPEKIDSVQYCDMSEQQEKVYEETKAYYRNLILDHIEQQGINKSQLVVLQGLTKLRQIANNPLMVDEEYEGDSGKDSDVIHKLKSVIEGGSKVLVFSQFVKHLNIIRKYLDKHKICHSYLDGGTKDRKKEVEKFQENPDIKVFLISLKAGGVGLNLTAAEYVFLLDPWWNPAIEAQAVDRAHRIGQKNTVFTYKFISRNTVEEKILTLQRAKRKLFDELITTEETFSKSLDQEDIMSLLD</sequence>
<keyword evidence="4" id="KW-0547">Nucleotide-binding</keyword>
<proteinExistence type="predicted"/>
<keyword evidence="4" id="KW-0347">Helicase</keyword>
<dbReference type="PANTHER" id="PTHR10799">
    <property type="entry name" value="SNF2/RAD54 HELICASE FAMILY"/>
    <property type="match status" value="1"/>
</dbReference>
<name>A0A0P7C461_9BACT</name>
<keyword evidence="1" id="KW-0378">Hydrolase</keyword>
<dbReference type="OrthoDB" id="9760715at2"/>
<dbReference type="PROSITE" id="PS51192">
    <property type="entry name" value="HELICASE_ATP_BIND_1"/>
    <property type="match status" value="1"/>
</dbReference>
<dbReference type="Pfam" id="PF00176">
    <property type="entry name" value="SNF2-rel_dom"/>
    <property type="match status" value="1"/>
</dbReference>
<dbReference type="GO" id="GO:0016787">
    <property type="term" value="F:hydrolase activity"/>
    <property type="evidence" value="ECO:0007669"/>
    <property type="project" value="UniProtKB-KW"/>
</dbReference>
<organism evidence="4 5">
    <name type="scientific">Jiulongibacter sediminis</name>
    <dbReference type="NCBI Taxonomy" id="1605367"/>
    <lineage>
        <taxon>Bacteria</taxon>
        <taxon>Pseudomonadati</taxon>
        <taxon>Bacteroidota</taxon>
        <taxon>Cytophagia</taxon>
        <taxon>Cytophagales</taxon>
        <taxon>Leadbetterellaceae</taxon>
        <taxon>Jiulongibacter</taxon>
    </lineage>
</organism>
<evidence type="ECO:0000313" key="4">
    <source>
        <dbReference type="EMBL" id="KPM47970.1"/>
    </source>
</evidence>
<protein>
    <submittedName>
        <fullName evidence="4">Helicase SNF2</fullName>
    </submittedName>
</protein>
<accession>A0A0P7C461</accession>
<dbReference type="InterPro" id="IPR001650">
    <property type="entry name" value="Helicase_C-like"/>
</dbReference>
<keyword evidence="5" id="KW-1185">Reference proteome</keyword>
<dbReference type="CDD" id="cd18793">
    <property type="entry name" value="SF2_C_SNF"/>
    <property type="match status" value="1"/>
</dbReference>
<gene>
    <name evidence="4" type="ORF">AFM12_12175</name>
</gene>
<dbReference type="InterPro" id="IPR027417">
    <property type="entry name" value="P-loop_NTPase"/>
</dbReference>
<evidence type="ECO:0000313" key="5">
    <source>
        <dbReference type="Proteomes" id="UP000050454"/>
    </source>
</evidence>
<dbReference type="CDD" id="cd18012">
    <property type="entry name" value="DEXQc_arch_SWI2_SNF2"/>
    <property type="match status" value="1"/>
</dbReference>
<dbReference type="InterPro" id="IPR038718">
    <property type="entry name" value="SNF2-like_sf"/>
</dbReference>
<dbReference type="Proteomes" id="UP000050454">
    <property type="component" value="Unassembled WGS sequence"/>
</dbReference>
<dbReference type="STRING" id="1605367.AFM12_12175"/>
<dbReference type="PROSITE" id="PS51194">
    <property type="entry name" value="HELICASE_CTER"/>
    <property type="match status" value="1"/>
</dbReference>
<dbReference type="GO" id="GO:0004386">
    <property type="term" value="F:helicase activity"/>
    <property type="evidence" value="ECO:0007669"/>
    <property type="project" value="UniProtKB-KW"/>
</dbReference>
<dbReference type="SMART" id="SM00490">
    <property type="entry name" value="HELICc"/>
    <property type="match status" value="1"/>
</dbReference>
<dbReference type="PATRIC" id="fig|1605367.3.peg.3839"/>
<dbReference type="AlphaFoldDB" id="A0A0P7C461"/>
<feature type="domain" description="Helicase C-terminal" evidence="3">
    <location>
        <begin position="814"/>
        <end position="963"/>
    </location>
</feature>
<dbReference type="Pfam" id="PF00271">
    <property type="entry name" value="Helicase_C"/>
    <property type="match status" value="1"/>
</dbReference>
<dbReference type="RefSeq" id="WP_055148579.1">
    <property type="nucleotide sequence ID" value="NZ_JXSZ01000009.1"/>
</dbReference>
<dbReference type="InterPro" id="IPR014001">
    <property type="entry name" value="Helicase_ATP-bd"/>
</dbReference>
<dbReference type="Gene3D" id="3.40.50.10810">
    <property type="entry name" value="Tandem AAA-ATPase domain"/>
    <property type="match status" value="1"/>
</dbReference>
<comment type="caution">
    <text evidence="4">The sequence shown here is derived from an EMBL/GenBank/DDBJ whole genome shotgun (WGS) entry which is preliminary data.</text>
</comment>
<dbReference type="InterPro" id="IPR000330">
    <property type="entry name" value="SNF2_N"/>
</dbReference>
<dbReference type="EMBL" id="LGTQ01000009">
    <property type="protein sequence ID" value="KPM47970.1"/>
    <property type="molecule type" value="Genomic_DNA"/>
</dbReference>
<reference evidence="4 5" key="1">
    <citation type="submission" date="2015-07" db="EMBL/GenBank/DDBJ databases">
        <title>The draft genome sequence of Leadbetterella sp. JN14-9.</title>
        <authorList>
            <person name="Liu Y."/>
            <person name="Du J."/>
            <person name="Shao Z."/>
        </authorList>
    </citation>
    <scope>NUCLEOTIDE SEQUENCE [LARGE SCALE GENOMIC DNA]</scope>
    <source>
        <strain evidence="4 5">JN14-9</strain>
    </source>
</reference>
<dbReference type="GO" id="GO:0005524">
    <property type="term" value="F:ATP binding"/>
    <property type="evidence" value="ECO:0007669"/>
    <property type="project" value="InterPro"/>
</dbReference>
<dbReference type="SUPFAM" id="SSF52540">
    <property type="entry name" value="P-loop containing nucleoside triphosphate hydrolases"/>
    <property type="match status" value="2"/>
</dbReference>
<evidence type="ECO:0000259" key="2">
    <source>
        <dbReference type="PROSITE" id="PS51192"/>
    </source>
</evidence>
<feature type="domain" description="Helicase ATP-binding" evidence="2">
    <location>
        <begin position="530"/>
        <end position="689"/>
    </location>
</feature>
<evidence type="ECO:0000256" key="1">
    <source>
        <dbReference type="ARBA" id="ARBA00022801"/>
    </source>
</evidence>
<evidence type="ECO:0000259" key="3">
    <source>
        <dbReference type="PROSITE" id="PS51194"/>
    </source>
</evidence>
<dbReference type="Gene3D" id="3.40.50.300">
    <property type="entry name" value="P-loop containing nucleotide triphosphate hydrolases"/>
    <property type="match status" value="1"/>
</dbReference>
<dbReference type="SMART" id="SM00487">
    <property type="entry name" value="DEXDc"/>
    <property type="match status" value="1"/>
</dbReference>
<dbReference type="InterPro" id="IPR049730">
    <property type="entry name" value="SNF2/RAD54-like_C"/>
</dbReference>